<feature type="region of interest" description="Disordered" evidence="1">
    <location>
        <begin position="85"/>
        <end position="126"/>
    </location>
</feature>
<sequence>MEDFEADLEEGLKAMARDKLEPEISKLCQQLSNSIETHLSEFSTKVNKMGELIEGKFGKDFRDEMIQDLEILPRSIERLIARTAKKSEHPNHQSFQGHYSTSSDAPCDEGDDGSWDGASSDDSMQLDDLSGALSREEAGNLVASENAHNDSIQARQPPLNWNEVAGKDWIVRRKGKYYVLRCDLMEPKNTCRHFRSNPLGKWKIVNHHINEWLAPDLPNPCHDNRKITGEMYNDSEMIYILGYEVIMPNPPGTAQGDADNADLVRENNRSLKELADDAVELIPNKQKGSSFASRLASGEIKGFTRAHFMKRPPRASLDKILKSHWWRKIDGRLQQESLTIQDGQCVSRKERLWESANKLPVTARPQALVDPI</sequence>
<evidence type="ECO:0000256" key="1">
    <source>
        <dbReference type="SAM" id="MobiDB-lite"/>
    </source>
</evidence>
<evidence type="ECO:0000313" key="2">
    <source>
        <dbReference type="EMBL" id="KAK0649637.1"/>
    </source>
</evidence>
<evidence type="ECO:0000313" key="3">
    <source>
        <dbReference type="Proteomes" id="UP001174936"/>
    </source>
</evidence>
<protein>
    <submittedName>
        <fullName evidence="2">Uncharacterized protein</fullName>
    </submittedName>
</protein>
<proteinExistence type="predicted"/>
<keyword evidence="3" id="KW-1185">Reference proteome</keyword>
<comment type="caution">
    <text evidence="2">The sequence shown here is derived from an EMBL/GenBank/DDBJ whole genome shotgun (WGS) entry which is preliminary data.</text>
</comment>
<feature type="compositionally biased region" description="Polar residues" evidence="1">
    <location>
        <begin position="92"/>
        <end position="104"/>
    </location>
</feature>
<accession>A0AA39YBL8</accession>
<name>A0AA39YBL8_9PEZI</name>
<dbReference type="Proteomes" id="UP001174936">
    <property type="component" value="Unassembled WGS sequence"/>
</dbReference>
<gene>
    <name evidence="2" type="ORF">B0T16DRAFT_389649</name>
</gene>
<dbReference type="AlphaFoldDB" id="A0AA39YBL8"/>
<feature type="compositionally biased region" description="Low complexity" evidence="1">
    <location>
        <begin position="115"/>
        <end position="126"/>
    </location>
</feature>
<reference evidence="2" key="1">
    <citation type="submission" date="2023-06" db="EMBL/GenBank/DDBJ databases">
        <title>Genome-scale phylogeny and comparative genomics of the fungal order Sordariales.</title>
        <authorList>
            <consortium name="Lawrence Berkeley National Laboratory"/>
            <person name="Hensen N."/>
            <person name="Bonometti L."/>
            <person name="Westerberg I."/>
            <person name="Brannstrom I.O."/>
            <person name="Guillou S."/>
            <person name="Cros-Aarteil S."/>
            <person name="Calhoun S."/>
            <person name="Haridas S."/>
            <person name="Kuo A."/>
            <person name="Mondo S."/>
            <person name="Pangilinan J."/>
            <person name="Riley R."/>
            <person name="Labutti K."/>
            <person name="Andreopoulos B."/>
            <person name="Lipzen A."/>
            <person name="Chen C."/>
            <person name="Yanf M."/>
            <person name="Daum C."/>
            <person name="Ng V."/>
            <person name="Clum A."/>
            <person name="Steindorff A."/>
            <person name="Ohm R."/>
            <person name="Martin F."/>
            <person name="Silar P."/>
            <person name="Natvig D."/>
            <person name="Lalanne C."/>
            <person name="Gautier V."/>
            <person name="Ament-Velasquez S.L."/>
            <person name="Kruys A."/>
            <person name="Hutchinson M.I."/>
            <person name="Powell A.J."/>
            <person name="Barry K."/>
            <person name="Miller A.N."/>
            <person name="Grigoriev I.V."/>
            <person name="Debuchy R."/>
            <person name="Gladieux P."/>
            <person name="Thoren M.H."/>
            <person name="Johannesson H."/>
        </authorList>
    </citation>
    <scope>NUCLEOTIDE SEQUENCE</scope>
    <source>
        <strain evidence="2">SMH2532-1</strain>
    </source>
</reference>
<organism evidence="2 3">
    <name type="scientific">Cercophora newfieldiana</name>
    <dbReference type="NCBI Taxonomy" id="92897"/>
    <lineage>
        <taxon>Eukaryota</taxon>
        <taxon>Fungi</taxon>
        <taxon>Dikarya</taxon>
        <taxon>Ascomycota</taxon>
        <taxon>Pezizomycotina</taxon>
        <taxon>Sordariomycetes</taxon>
        <taxon>Sordariomycetidae</taxon>
        <taxon>Sordariales</taxon>
        <taxon>Lasiosphaeriaceae</taxon>
        <taxon>Cercophora</taxon>
    </lineage>
</organism>
<dbReference type="EMBL" id="JAULSV010000003">
    <property type="protein sequence ID" value="KAK0649637.1"/>
    <property type="molecule type" value="Genomic_DNA"/>
</dbReference>